<dbReference type="EMBL" id="AWXU01000058">
    <property type="protein sequence ID" value="KFN48007.1"/>
    <property type="molecule type" value="Genomic_DNA"/>
</dbReference>
<protein>
    <submittedName>
        <fullName evidence="1">Uncharacterized protein</fullName>
    </submittedName>
</protein>
<accession>A0A091B953</accession>
<evidence type="ECO:0000313" key="1">
    <source>
        <dbReference type="EMBL" id="KFN48007.1"/>
    </source>
</evidence>
<gene>
    <name evidence="1" type="ORF">P873_14365</name>
</gene>
<evidence type="ECO:0000313" key="2">
    <source>
        <dbReference type="Proteomes" id="UP000029391"/>
    </source>
</evidence>
<reference evidence="1 2" key="1">
    <citation type="submission" date="2013-09" db="EMBL/GenBank/DDBJ databases">
        <title>Genome sequencing of Arenimonas composti.</title>
        <authorList>
            <person name="Chen F."/>
            <person name="Wang G."/>
        </authorList>
    </citation>
    <scope>NUCLEOTIDE SEQUENCE [LARGE SCALE GENOMIC DNA]</scope>
    <source>
        <strain evidence="1 2">TR7-09</strain>
    </source>
</reference>
<keyword evidence="2" id="KW-1185">Reference proteome</keyword>
<comment type="caution">
    <text evidence="1">The sequence shown here is derived from an EMBL/GenBank/DDBJ whole genome shotgun (WGS) entry which is preliminary data.</text>
</comment>
<organism evidence="1 2">
    <name type="scientific">Arenimonas composti TR7-09 = DSM 18010</name>
    <dbReference type="NCBI Taxonomy" id="1121013"/>
    <lineage>
        <taxon>Bacteria</taxon>
        <taxon>Pseudomonadati</taxon>
        <taxon>Pseudomonadota</taxon>
        <taxon>Gammaproteobacteria</taxon>
        <taxon>Lysobacterales</taxon>
        <taxon>Lysobacteraceae</taxon>
        <taxon>Arenimonas</taxon>
    </lineage>
</organism>
<dbReference type="AlphaFoldDB" id="A0A091B953"/>
<proteinExistence type="predicted"/>
<dbReference type="Proteomes" id="UP000029391">
    <property type="component" value="Unassembled WGS sequence"/>
</dbReference>
<name>A0A091B953_9GAMM</name>
<sequence>MTDSGTTRSGKSLYQRDLKPATDVDHTYIYLGGSLVAKRTVPVGGGTAVIEYQHTDALGSPIAVTNHNGTAVSYNRQTAYGEPADHGRAGRGSPGMSWMRGHGSCTCSSAITTPRSEGFCQSTRLRQTRLTGTVFLAFTMEGIIPIVTSIRTGAFP</sequence>
<dbReference type="Gene3D" id="2.180.10.10">
    <property type="entry name" value="RHS repeat-associated core"/>
    <property type="match status" value="1"/>
</dbReference>